<dbReference type="STRING" id="909626.AQJ91_11915"/>
<comment type="caution">
    <text evidence="1">The sequence shown here is derived from an EMBL/GenBank/DDBJ whole genome shotgun (WGS) entry which is preliminary data.</text>
</comment>
<gene>
    <name evidence="1" type="ORF">AQJ91_11915</name>
</gene>
<dbReference type="Proteomes" id="UP000053260">
    <property type="component" value="Unassembled WGS sequence"/>
</dbReference>
<dbReference type="OrthoDB" id="3541554at2"/>
<organism evidence="1 2">
    <name type="scientific">Streptomyces dysideae</name>
    <dbReference type="NCBI Taxonomy" id="909626"/>
    <lineage>
        <taxon>Bacteria</taxon>
        <taxon>Bacillati</taxon>
        <taxon>Actinomycetota</taxon>
        <taxon>Actinomycetes</taxon>
        <taxon>Kitasatosporales</taxon>
        <taxon>Streptomycetaceae</taxon>
        <taxon>Streptomyces</taxon>
    </lineage>
</organism>
<accession>A0A101V204</accession>
<keyword evidence="2" id="KW-1185">Reference proteome</keyword>
<dbReference type="Pfam" id="PF05120">
    <property type="entry name" value="GvpG"/>
    <property type="match status" value="1"/>
</dbReference>
<proteinExistence type="predicted"/>
<reference evidence="1 2" key="1">
    <citation type="submission" date="2015-10" db="EMBL/GenBank/DDBJ databases">
        <title>Draft genome sequence of Streptomyces sp. RV15, isolated from a marine sponge.</title>
        <authorList>
            <person name="Ruckert C."/>
            <person name="Abdelmohsen U.R."/>
            <person name="Winkler A."/>
            <person name="Hentschel U."/>
            <person name="Kalinowski J."/>
            <person name="Kampfer P."/>
            <person name="Glaeser S."/>
        </authorList>
    </citation>
    <scope>NUCLEOTIDE SEQUENCE [LARGE SCALE GENOMIC DNA]</scope>
    <source>
        <strain evidence="1 2">RV15</strain>
    </source>
</reference>
<evidence type="ECO:0000313" key="2">
    <source>
        <dbReference type="Proteomes" id="UP000053260"/>
    </source>
</evidence>
<sequence length="79" mass="9236">MLPFAPVRGVGWVIDKVVQTAENEFYDPAPVQEELVKLQRARDEDRIDEDEFAEREKELLHRLEEIRVHQLQQGGRPGL</sequence>
<name>A0A101V204_9ACTN</name>
<protein>
    <submittedName>
        <fullName evidence="1">Gas vesicle synthesis protein</fullName>
    </submittedName>
</protein>
<evidence type="ECO:0000313" key="1">
    <source>
        <dbReference type="EMBL" id="KUO21028.1"/>
    </source>
</evidence>
<dbReference type="InterPro" id="IPR007804">
    <property type="entry name" value="GvpG"/>
</dbReference>
<dbReference type="EMBL" id="LMXB01000028">
    <property type="protein sequence ID" value="KUO21028.1"/>
    <property type="molecule type" value="Genomic_DNA"/>
</dbReference>
<dbReference type="AlphaFoldDB" id="A0A101V204"/>